<protein>
    <submittedName>
        <fullName evidence="5">Unannotated protein</fullName>
    </submittedName>
</protein>
<dbReference type="EMBL" id="CAESGF010000002">
    <property type="protein sequence ID" value="CAB4362651.1"/>
    <property type="molecule type" value="Genomic_DNA"/>
</dbReference>
<evidence type="ECO:0000313" key="2">
    <source>
        <dbReference type="EMBL" id="CAB4707331.1"/>
    </source>
</evidence>
<sequence>MRTRTLLLLAVTCGLAILLAGGIQLLRIANQDHSQALGKGDKGVAGDAVIVVEDFTEANGVLTVTVTLSGVDDPKGIADFTLVGVPKPVDAVQASEAADSCTGFTVQATTCTITFPTDGFTTKDRQLLFIRAEEQVRWRLV</sequence>
<reference evidence="5" key="1">
    <citation type="submission" date="2020-05" db="EMBL/GenBank/DDBJ databases">
        <authorList>
            <person name="Chiriac C."/>
            <person name="Salcher M."/>
            <person name="Ghai R."/>
            <person name="Kavagutti S V."/>
        </authorList>
    </citation>
    <scope>NUCLEOTIDE SEQUENCE</scope>
</reference>
<proteinExistence type="predicted"/>
<name>A0A6J7GTX9_9ZZZZ</name>
<organism evidence="5">
    <name type="scientific">freshwater metagenome</name>
    <dbReference type="NCBI Taxonomy" id="449393"/>
    <lineage>
        <taxon>unclassified sequences</taxon>
        <taxon>metagenomes</taxon>
        <taxon>ecological metagenomes</taxon>
    </lineage>
</organism>
<accession>A0A6J7GTX9</accession>
<dbReference type="EMBL" id="CAFBIY010000103">
    <property type="protein sequence ID" value="CAB4851935.1"/>
    <property type="molecule type" value="Genomic_DNA"/>
</dbReference>
<evidence type="ECO:0000313" key="4">
    <source>
        <dbReference type="EMBL" id="CAB4851935.1"/>
    </source>
</evidence>
<evidence type="ECO:0000313" key="5">
    <source>
        <dbReference type="EMBL" id="CAB4911202.1"/>
    </source>
</evidence>
<evidence type="ECO:0000313" key="3">
    <source>
        <dbReference type="EMBL" id="CAB4833066.1"/>
    </source>
</evidence>
<dbReference type="EMBL" id="CAFAAV010000219">
    <property type="protein sequence ID" value="CAB4833066.1"/>
    <property type="molecule type" value="Genomic_DNA"/>
</dbReference>
<evidence type="ECO:0000313" key="6">
    <source>
        <dbReference type="EMBL" id="CAB4985211.1"/>
    </source>
</evidence>
<dbReference type="AlphaFoldDB" id="A0A6J7GTX9"/>
<evidence type="ECO:0000313" key="1">
    <source>
        <dbReference type="EMBL" id="CAB4362651.1"/>
    </source>
</evidence>
<dbReference type="EMBL" id="CAEZYF010000002">
    <property type="protein sequence ID" value="CAB4707331.1"/>
    <property type="molecule type" value="Genomic_DNA"/>
</dbReference>
<dbReference type="EMBL" id="CAFBMT010000001">
    <property type="protein sequence ID" value="CAB4911202.1"/>
    <property type="molecule type" value="Genomic_DNA"/>
</dbReference>
<dbReference type="EMBL" id="CAFBOL010000021">
    <property type="protein sequence ID" value="CAB4985211.1"/>
    <property type="molecule type" value="Genomic_DNA"/>
</dbReference>
<gene>
    <name evidence="2" type="ORF">UFOPK2656_00434</name>
    <name evidence="3" type="ORF">UFOPK3099_02299</name>
    <name evidence="4" type="ORF">UFOPK3267_01813</name>
    <name evidence="5" type="ORF">UFOPK3651_00202</name>
    <name evidence="6" type="ORF">UFOPK3931_01087</name>
    <name evidence="1" type="ORF">UFOPK4189_00431</name>
</gene>